<name>A0AAV0F6T9_9ASTE</name>
<gene>
    <name evidence="2" type="ORF">CEPIT_LOCUS31193</name>
</gene>
<feature type="non-terminal residue" evidence="2">
    <location>
        <position position="173"/>
    </location>
</feature>
<comment type="caution">
    <text evidence="2">The sequence shown here is derived from an EMBL/GenBank/DDBJ whole genome shotgun (WGS) entry which is preliminary data.</text>
</comment>
<protein>
    <recommendedName>
        <fullName evidence="1">Helitron helicase-like domain-containing protein</fullName>
    </recommendedName>
</protein>
<proteinExistence type="predicted"/>
<organism evidence="2 3">
    <name type="scientific">Cuscuta epithymum</name>
    <dbReference type="NCBI Taxonomy" id="186058"/>
    <lineage>
        <taxon>Eukaryota</taxon>
        <taxon>Viridiplantae</taxon>
        <taxon>Streptophyta</taxon>
        <taxon>Embryophyta</taxon>
        <taxon>Tracheophyta</taxon>
        <taxon>Spermatophyta</taxon>
        <taxon>Magnoliopsida</taxon>
        <taxon>eudicotyledons</taxon>
        <taxon>Gunneridae</taxon>
        <taxon>Pentapetalae</taxon>
        <taxon>asterids</taxon>
        <taxon>lamiids</taxon>
        <taxon>Solanales</taxon>
        <taxon>Convolvulaceae</taxon>
        <taxon>Cuscuteae</taxon>
        <taxon>Cuscuta</taxon>
        <taxon>Cuscuta subgen. Cuscuta</taxon>
    </lineage>
</organism>
<dbReference type="Pfam" id="PF14214">
    <property type="entry name" value="Helitron_like_N"/>
    <property type="match status" value="1"/>
</dbReference>
<dbReference type="PANTHER" id="PTHR45786">
    <property type="entry name" value="DNA BINDING PROTEIN-LIKE"/>
    <property type="match status" value="1"/>
</dbReference>
<reference evidence="2" key="1">
    <citation type="submission" date="2022-07" db="EMBL/GenBank/DDBJ databases">
        <authorList>
            <person name="Macas J."/>
            <person name="Novak P."/>
            <person name="Neumann P."/>
        </authorList>
    </citation>
    <scope>NUCLEOTIDE SEQUENCE</scope>
</reference>
<dbReference type="AlphaFoldDB" id="A0AAV0F6T9"/>
<dbReference type="EMBL" id="CAMAPF010000964">
    <property type="protein sequence ID" value="CAH9131156.1"/>
    <property type="molecule type" value="Genomic_DNA"/>
</dbReference>
<dbReference type="Proteomes" id="UP001152523">
    <property type="component" value="Unassembled WGS sequence"/>
</dbReference>
<evidence type="ECO:0000313" key="2">
    <source>
        <dbReference type="EMBL" id="CAH9131156.1"/>
    </source>
</evidence>
<keyword evidence="3" id="KW-1185">Reference proteome</keyword>
<feature type="domain" description="Helitron helicase-like" evidence="1">
    <location>
        <begin position="4"/>
        <end position="173"/>
    </location>
</feature>
<dbReference type="InterPro" id="IPR025476">
    <property type="entry name" value="Helitron_helicase-like"/>
</dbReference>
<sequence length="173" mass="20166">MREYYAYRLQQRENEGKCLLQGGRLFLQFIVDCYCAIEAERLNFIRNNQASLRRDLYNNICDAILKGDSSGASVGKRILLPSSFTGGPRYMQQNFQDAMAICRWYGNPHLFITFTANPKWPEVESMLKEQKAEDRPDITSRVFKLKLKQLMKVLKEDHYFGTDIADVCTIEFQ</sequence>
<evidence type="ECO:0000259" key="1">
    <source>
        <dbReference type="Pfam" id="PF14214"/>
    </source>
</evidence>
<accession>A0AAV0F6T9</accession>
<evidence type="ECO:0000313" key="3">
    <source>
        <dbReference type="Proteomes" id="UP001152523"/>
    </source>
</evidence>
<dbReference type="PANTHER" id="PTHR45786:SF74">
    <property type="entry name" value="ATP-DEPENDENT DNA HELICASE"/>
    <property type="match status" value="1"/>
</dbReference>